<dbReference type="InterPro" id="IPR036179">
    <property type="entry name" value="Ig-like_dom_sf"/>
</dbReference>
<dbReference type="SMART" id="SM00060">
    <property type="entry name" value="FN3"/>
    <property type="match status" value="3"/>
</dbReference>
<evidence type="ECO:0000313" key="6">
    <source>
        <dbReference type="RefSeq" id="XP_022241440.1"/>
    </source>
</evidence>
<dbReference type="InterPro" id="IPR003599">
    <property type="entry name" value="Ig_sub"/>
</dbReference>
<feature type="signal peptide" evidence="3">
    <location>
        <begin position="1"/>
        <end position="25"/>
    </location>
</feature>
<reference evidence="6" key="1">
    <citation type="submission" date="2025-08" db="UniProtKB">
        <authorList>
            <consortium name="RefSeq"/>
        </authorList>
    </citation>
    <scope>IDENTIFICATION</scope>
    <source>
        <tissue evidence="6">Muscle</tissue>
    </source>
</reference>
<keyword evidence="2" id="KW-0812">Transmembrane</keyword>
<evidence type="ECO:0000256" key="1">
    <source>
        <dbReference type="SAM" id="MobiDB-lite"/>
    </source>
</evidence>
<dbReference type="Gene3D" id="2.60.40.10">
    <property type="entry name" value="Immunoglobulins"/>
    <property type="match status" value="5"/>
</dbReference>
<dbReference type="RefSeq" id="XP_022241440.1">
    <property type="nucleotide sequence ID" value="XM_022385732.1"/>
</dbReference>
<sequence>MINVNHQATFIFSVAFSFILSMIKGEGEFCEKYGCITKDKDVHVGSILSISCSINENYIQNWTSTNISFSFKDSPLPSSLVHILNPFIAQLEISNATLENSGKYFCFVSSDGVKRYNIGITTMTVGYKPTPVKDFCCTSKNLESIECCWTSSVGDVHTERKLSLMEVTQKNTRQVFPCTENPGENRICKDITAFTFPPYNRYQSEFNVKLHEENILGKIDQIFNVDHYSLVLLNPPRHLKIVGRTATTIKLTWKIPEHFPTDLFILNISLVYQLQYTRTSTTNDRIWWVKYIQHSTTIYELIDLIPYTKHHIRLRCKLSTTNLWSDFVELPESQTKPDVPYLSPNTSSGAFEETVFKDKRNITIYWQRLLPIHYNGPDFYYAVTCQPKNLPSKRLVKELNTTTGSASFTDLETRIPYSFIVKSANSEGTSEAQTEIFIEDKIKVAPAPEDVVALFVDKGHFQIFWVYPEEIQQNLIGFTVFCYNLSELLVWEIAERDSRDKYFFVPEHLKCRFGVTANSVLFSSPMTTTSCPIMSTTDLLKLSTDQTNSDTMVVEWTMRCPSWEHFIERYEVIYCGVNGPGQPCNGSLEAILPEPSNNFILIEGLKENQIYRISVRAVSKTGHDFYGEPLFPTTVSFGPKGGNTSTLFWLIGLILGLTILSVIAFLGGRRLKQKMDRIRCIKVQLPEALARPTSMNVVGTNETRVKNKRKTSSFLSNGKNMTVKKKKKKKISPLENTVKRVYIDEHTNPANPGSMEIDTVKLRRVSGEFLNEAIPLMNPQATDGALMKTREDVSSDDGDQTLHACDSSQPSNKQRGSSPYFLKAYQILTGSMSNNGTSSDGIQQPLNSFDISSALQKTDTSRTGGHFLKTFSSYAPYKARYPPRKAAIKQPIFQELGTNDNTGRSEREGHPSHSPYIQKNQLEVLALYSSESPSLCPPYKQLHQLETQHIRNDHNYPPVFKDSNLKDNSVEKVSNRFSAVTFPPCPPYAQLHELETQNVDNKYKNPSVFQNSSPKSKSGKIFGNVYFSEMISPCPPSIQMHQLETQNVKVALCLYRLIFHFDMKYGHHEQQGYPDDNVGISSTTPQN</sequence>
<organism evidence="5 6">
    <name type="scientific">Limulus polyphemus</name>
    <name type="common">Atlantic horseshoe crab</name>
    <dbReference type="NCBI Taxonomy" id="6850"/>
    <lineage>
        <taxon>Eukaryota</taxon>
        <taxon>Metazoa</taxon>
        <taxon>Ecdysozoa</taxon>
        <taxon>Arthropoda</taxon>
        <taxon>Chelicerata</taxon>
        <taxon>Merostomata</taxon>
        <taxon>Xiphosura</taxon>
        <taxon>Limulidae</taxon>
        <taxon>Limulus</taxon>
    </lineage>
</organism>
<dbReference type="SMART" id="SM00409">
    <property type="entry name" value="IG"/>
    <property type="match status" value="1"/>
</dbReference>
<feature type="domain" description="Fibronectin type-III" evidence="4">
    <location>
        <begin position="235"/>
        <end position="338"/>
    </location>
</feature>
<dbReference type="PROSITE" id="PS50853">
    <property type="entry name" value="FN3"/>
    <property type="match status" value="3"/>
</dbReference>
<dbReference type="Pfam" id="PF00041">
    <property type="entry name" value="fn3"/>
    <property type="match status" value="1"/>
</dbReference>
<dbReference type="InterPro" id="IPR013783">
    <property type="entry name" value="Ig-like_fold"/>
</dbReference>
<proteinExistence type="predicted"/>
<feature type="region of interest" description="Disordered" evidence="1">
    <location>
        <begin position="790"/>
        <end position="818"/>
    </location>
</feature>
<dbReference type="Proteomes" id="UP000694941">
    <property type="component" value="Unplaced"/>
</dbReference>
<keyword evidence="2" id="KW-0472">Membrane</keyword>
<accession>A0ABM1SCT5</accession>
<protein>
    <submittedName>
        <fullName evidence="6">Cytokine receptor-like</fullName>
    </submittedName>
</protein>
<keyword evidence="3" id="KW-0732">Signal</keyword>
<dbReference type="InterPro" id="IPR013151">
    <property type="entry name" value="Immunoglobulin_dom"/>
</dbReference>
<dbReference type="Pfam" id="PF00047">
    <property type="entry name" value="ig"/>
    <property type="match status" value="1"/>
</dbReference>
<name>A0ABM1SCT5_LIMPO</name>
<dbReference type="InterPro" id="IPR036116">
    <property type="entry name" value="FN3_sf"/>
</dbReference>
<gene>
    <name evidence="6" type="primary">LOC111085741</name>
</gene>
<dbReference type="InterPro" id="IPR003961">
    <property type="entry name" value="FN3_dom"/>
</dbReference>
<dbReference type="CDD" id="cd00063">
    <property type="entry name" value="FN3"/>
    <property type="match status" value="3"/>
</dbReference>
<feature type="domain" description="Fibronectin type-III" evidence="4">
    <location>
        <begin position="535"/>
        <end position="640"/>
    </location>
</feature>
<dbReference type="GeneID" id="111085741"/>
<evidence type="ECO:0000259" key="4">
    <source>
        <dbReference type="PROSITE" id="PS50853"/>
    </source>
</evidence>
<feature type="chain" id="PRO_5046923066" evidence="3">
    <location>
        <begin position="26"/>
        <end position="1087"/>
    </location>
</feature>
<feature type="region of interest" description="Disordered" evidence="1">
    <location>
        <begin position="896"/>
        <end position="915"/>
    </location>
</feature>
<feature type="domain" description="Fibronectin type-III" evidence="4">
    <location>
        <begin position="343"/>
        <end position="447"/>
    </location>
</feature>
<keyword evidence="5" id="KW-1185">Reference proteome</keyword>
<evidence type="ECO:0000313" key="5">
    <source>
        <dbReference type="Proteomes" id="UP000694941"/>
    </source>
</evidence>
<evidence type="ECO:0000256" key="3">
    <source>
        <dbReference type="SAM" id="SignalP"/>
    </source>
</evidence>
<dbReference type="SUPFAM" id="SSF49265">
    <property type="entry name" value="Fibronectin type III"/>
    <property type="match status" value="2"/>
</dbReference>
<dbReference type="SUPFAM" id="SSF48726">
    <property type="entry name" value="Immunoglobulin"/>
    <property type="match status" value="1"/>
</dbReference>
<keyword evidence="2" id="KW-1133">Transmembrane helix</keyword>
<feature type="compositionally biased region" description="Polar residues" evidence="1">
    <location>
        <begin position="806"/>
        <end position="817"/>
    </location>
</feature>
<evidence type="ECO:0000256" key="2">
    <source>
        <dbReference type="SAM" id="Phobius"/>
    </source>
</evidence>
<feature type="transmembrane region" description="Helical" evidence="2">
    <location>
        <begin position="647"/>
        <end position="667"/>
    </location>
</feature>